<dbReference type="Gene3D" id="1.10.10.10">
    <property type="entry name" value="Winged helix-like DNA-binding domain superfamily/Winged helix DNA-binding domain"/>
    <property type="match status" value="1"/>
</dbReference>
<evidence type="ECO:0000256" key="3">
    <source>
        <dbReference type="ARBA" id="ARBA00023082"/>
    </source>
</evidence>
<comment type="caution">
    <text evidence="8">The sequence shown here is derived from an EMBL/GenBank/DDBJ whole genome shotgun (WGS) entry which is preliminary data.</text>
</comment>
<dbReference type="InterPro" id="IPR007627">
    <property type="entry name" value="RNA_pol_sigma70_r2"/>
</dbReference>
<dbReference type="Proteomes" id="UP000441354">
    <property type="component" value="Unassembled WGS sequence"/>
</dbReference>
<dbReference type="InterPro" id="IPR013325">
    <property type="entry name" value="RNA_pol_sigma_r2"/>
</dbReference>
<feature type="domain" description="RNA polymerase sigma-70 region 2" evidence="6">
    <location>
        <begin position="22"/>
        <end position="84"/>
    </location>
</feature>
<dbReference type="Gene3D" id="1.10.1740.10">
    <property type="match status" value="1"/>
</dbReference>
<dbReference type="OrthoDB" id="2381154at2"/>
<evidence type="ECO:0000313" key="8">
    <source>
        <dbReference type="EMBL" id="KAB2332968.1"/>
    </source>
</evidence>
<evidence type="ECO:0000256" key="2">
    <source>
        <dbReference type="ARBA" id="ARBA00023015"/>
    </source>
</evidence>
<protein>
    <submittedName>
        <fullName evidence="8">Sigma-70 family RNA polymerase sigma factor</fullName>
    </submittedName>
</protein>
<reference evidence="8 9" key="1">
    <citation type="journal article" date="2014" name="Arch. Microbiol.">
        <title>Bacillus mesophilum sp. nov., strain IITR-54T, a novel 4-chlorobiphenyl dechlorinating bacterium.</title>
        <authorList>
            <person name="Manickam N."/>
            <person name="Singh N.K."/>
            <person name="Bajaj A."/>
            <person name="Kumar R.M."/>
            <person name="Kaur G."/>
            <person name="Kaur N."/>
            <person name="Bala M."/>
            <person name="Kumar A."/>
            <person name="Mayilraj S."/>
        </authorList>
    </citation>
    <scope>NUCLEOTIDE SEQUENCE [LARGE SCALE GENOMIC DNA]</scope>
    <source>
        <strain evidence="8 9">IITR-54</strain>
    </source>
</reference>
<evidence type="ECO:0000259" key="7">
    <source>
        <dbReference type="Pfam" id="PF08281"/>
    </source>
</evidence>
<dbReference type="GO" id="GO:0003677">
    <property type="term" value="F:DNA binding"/>
    <property type="evidence" value="ECO:0007669"/>
    <property type="project" value="UniProtKB-KW"/>
</dbReference>
<accession>A0A7V7UXX1</accession>
<dbReference type="RefSeq" id="WP_151574428.1">
    <property type="nucleotide sequence ID" value="NZ_WBOT01000003.1"/>
</dbReference>
<dbReference type="InterPro" id="IPR014284">
    <property type="entry name" value="RNA_pol_sigma-70_dom"/>
</dbReference>
<dbReference type="Pfam" id="PF04542">
    <property type="entry name" value="Sigma70_r2"/>
    <property type="match status" value="1"/>
</dbReference>
<evidence type="ECO:0000256" key="5">
    <source>
        <dbReference type="ARBA" id="ARBA00023163"/>
    </source>
</evidence>
<evidence type="ECO:0000313" key="9">
    <source>
        <dbReference type="Proteomes" id="UP000441354"/>
    </source>
</evidence>
<evidence type="ECO:0000259" key="6">
    <source>
        <dbReference type="Pfam" id="PF04542"/>
    </source>
</evidence>
<comment type="similarity">
    <text evidence="1">Belongs to the sigma-70 factor family. ECF subfamily.</text>
</comment>
<dbReference type="PANTHER" id="PTHR43133:SF8">
    <property type="entry name" value="RNA POLYMERASE SIGMA FACTOR HI_1459-RELATED"/>
    <property type="match status" value="1"/>
</dbReference>
<keyword evidence="3" id="KW-0731">Sigma factor</keyword>
<dbReference type="InterPro" id="IPR013249">
    <property type="entry name" value="RNA_pol_sigma70_r4_t2"/>
</dbReference>
<dbReference type="NCBIfam" id="TIGR02937">
    <property type="entry name" value="sigma70-ECF"/>
    <property type="match status" value="1"/>
</dbReference>
<dbReference type="PANTHER" id="PTHR43133">
    <property type="entry name" value="RNA POLYMERASE ECF-TYPE SIGMA FACTO"/>
    <property type="match status" value="1"/>
</dbReference>
<evidence type="ECO:0000256" key="1">
    <source>
        <dbReference type="ARBA" id="ARBA00010641"/>
    </source>
</evidence>
<dbReference type="GO" id="GO:0016987">
    <property type="term" value="F:sigma factor activity"/>
    <property type="evidence" value="ECO:0007669"/>
    <property type="project" value="UniProtKB-KW"/>
</dbReference>
<sequence>MYGKVKKIQMKQSSANENQLMELYPDLNRYCCFLSKNEWDGNDLTQETMMKAIKHYGEDAQITMALLHKIAYHHWIDMLRNRQKEHVSLLPEEGTAKDNLILETVETVVEKLTPKQAIMFTLKEGFQFKLTEIAELTGISETAVKSILHRAKERLKKEESFAETYWNEDDRDEFSILLKRSLTLENPSLLIERAAVIHEQKNKTFGLPANHQKKSSPSFSLYMAA</sequence>
<keyword evidence="5" id="KW-0804">Transcription</keyword>
<dbReference type="Pfam" id="PF08281">
    <property type="entry name" value="Sigma70_r4_2"/>
    <property type="match status" value="1"/>
</dbReference>
<keyword evidence="4" id="KW-0238">DNA-binding</keyword>
<dbReference type="EMBL" id="WBOT01000003">
    <property type="protein sequence ID" value="KAB2332968.1"/>
    <property type="molecule type" value="Genomic_DNA"/>
</dbReference>
<keyword evidence="2" id="KW-0805">Transcription regulation</keyword>
<dbReference type="SUPFAM" id="SSF88659">
    <property type="entry name" value="Sigma3 and sigma4 domains of RNA polymerase sigma factors"/>
    <property type="match status" value="1"/>
</dbReference>
<dbReference type="InterPro" id="IPR036388">
    <property type="entry name" value="WH-like_DNA-bd_sf"/>
</dbReference>
<dbReference type="InterPro" id="IPR013324">
    <property type="entry name" value="RNA_pol_sigma_r3/r4-like"/>
</dbReference>
<dbReference type="AlphaFoldDB" id="A0A7V7UXX1"/>
<name>A0A7V7UXX1_9BACI</name>
<dbReference type="CDD" id="cd06171">
    <property type="entry name" value="Sigma70_r4"/>
    <property type="match status" value="1"/>
</dbReference>
<dbReference type="GO" id="GO:0006352">
    <property type="term" value="P:DNA-templated transcription initiation"/>
    <property type="evidence" value="ECO:0007669"/>
    <property type="project" value="InterPro"/>
</dbReference>
<gene>
    <name evidence="8" type="ORF">F7732_12895</name>
</gene>
<dbReference type="SUPFAM" id="SSF88946">
    <property type="entry name" value="Sigma2 domain of RNA polymerase sigma factors"/>
    <property type="match status" value="1"/>
</dbReference>
<proteinExistence type="inferred from homology"/>
<organism evidence="8 9">
    <name type="scientific">Bacillus mesophilum</name>
    <dbReference type="NCBI Taxonomy" id="1071718"/>
    <lineage>
        <taxon>Bacteria</taxon>
        <taxon>Bacillati</taxon>
        <taxon>Bacillota</taxon>
        <taxon>Bacilli</taxon>
        <taxon>Bacillales</taxon>
        <taxon>Bacillaceae</taxon>
        <taxon>Bacillus</taxon>
    </lineage>
</organism>
<keyword evidence="9" id="KW-1185">Reference proteome</keyword>
<evidence type="ECO:0000256" key="4">
    <source>
        <dbReference type="ARBA" id="ARBA00023125"/>
    </source>
</evidence>
<feature type="domain" description="RNA polymerase sigma factor 70 region 4 type 2" evidence="7">
    <location>
        <begin position="104"/>
        <end position="155"/>
    </location>
</feature>
<dbReference type="InterPro" id="IPR039425">
    <property type="entry name" value="RNA_pol_sigma-70-like"/>
</dbReference>